<feature type="binding site" evidence="6">
    <location>
        <position position="181"/>
    </location>
    <ligand>
        <name>substrate</name>
    </ligand>
</feature>
<gene>
    <name evidence="8" type="ORF">NP233_g8763</name>
</gene>
<evidence type="ECO:0000256" key="6">
    <source>
        <dbReference type="PIRSR" id="PIRSR001221-2"/>
    </source>
</evidence>
<proteinExistence type="inferred from homology"/>
<dbReference type="PROSITE" id="PS00571">
    <property type="entry name" value="AMIDASES"/>
    <property type="match status" value="1"/>
</dbReference>
<dbReference type="EC" id="3.5.1.4" evidence="3"/>
<dbReference type="Gene3D" id="3.90.1300.10">
    <property type="entry name" value="Amidase signature (AS) domain"/>
    <property type="match status" value="1"/>
</dbReference>
<dbReference type="AlphaFoldDB" id="A0AAD5VP49"/>
<comment type="similarity">
    <text evidence="2">Belongs to the amidase family.</text>
</comment>
<feature type="active site" description="Charge relay system" evidence="5">
    <location>
        <position position="207"/>
    </location>
</feature>
<feature type="domain" description="Amidase" evidence="7">
    <location>
        <begin position="76"/>
        <end position="550"/>
    </location>
</feature>
<dbReference type="InterPro" id="IPR023631">
    <property type="entry name" value="Amidase_dom"/>
</dbReference>
<dbReference type="Proteomes" id="UP001213000">
    <property type="component" value="Unassembled WGS sequence"/>
</dbReference>
<evidence type="ECO:0000256" key="2">
    <source>
        <dbReference type="ARBA" id="ARBA00009199"/>
    </source>
</evidence>
<dbReference type="GO" id="GO:0004040">
    <property type="term" value="F:amidase activity"/>
    <property type="evidence" value="ECO:0007669"/>
    <property type="project" value="UniProtKB-EC"/>
</dbReference>
<dbReference type="InterPro" id="IPR020556">
    <property type="entry name" value="Amidase_CS"/>
</dbReference>
<dbReference type="PIRSF" id="PIRSF001221">
    <property type="entry name" value="Amidase_fungi"/>
    <property type="match status" value="1"/>
</dbReference>
<feature type="active site" description="Acyl-ester intermediate" evidence="5">
    <location>
        <position position="231"/>
    </location>
</feature>
<feature type="active site" description="Charge relay system" evidence="5">
    <location>
        <position position="132"/>
    </location>
</feature>
<dbReference type="SUPFAM" id="SSF75304">
    <property type="entry name" value="Amidase signature (AS) enzymes"/>
    <property type="match status" value="1"/>
</dbReference>
<dbReference type="EMBL" id="JANIEX010000730">
    <property type="protein sequence ID" value="KAJ3563715.1"/>
    <property type="molecule type" value="Genomic_DNA"/>
</dbReference>
<feature type="binding site" evidence="6">
    <location>
        <position position="207"/>
    </location>
    <ligand>
        <name>substrate</name>
    </ligand>
</feature>
<comment type="catalytic activity">
    <reaction evidence="1">
        <text>a monocarboxylic acid amide + H2O = a monocarboxylate + NH4(+)</text>
        <dbReference type="Rhea" id="RHEA:12020"/>
        <dbReference type="ChEBI" id="CHEBI:15377"/>
        <dbReference type="ChEBI" id="CHEBI:28938"/>
        <dbReference type="ChEBI" id="CHEBI:35757"/>
        <dbReference type="ChEBI" id="CHEBI:83628"/>
        <dbReference type="EC" id="3.5.1.4"/>
    </reaction>
</comment>
<dbReference type="InterPro" id="IPR036928">
    <property type="entry name" value="AS_sf"/>
</dbReference>
<keyword evidence="9" id="KW-1185">Reference proteome</keyword>
<reference evidence="8" key="1">
    <citation type="submission" date="2022-07" db="EMBL/GenBank/DDBJ databases">
        <title>Genome Sequence of Leucocoprinus birnbaumii.</title>
        <authorList>
            <person name="Buettner E."/>
        </authorList>
    </citation>
    <scope>NUCLEOTIDE SEQUENCE</scope>
    <source>
        <strain evidence="8">VT141</strain>
    </source>
</reference>
<evidence type="ECO:0000256" key="4">
    <source>
        <dbReference type="ARBA" id="ARBA00022801"/>
    </source>
</evidence>
<dbReference type="Pfam" id="PF01425">
    <property type="entry name" value="Amidase"/>
    <property type="match status" value="1"/>
</dbReference>
<sequence length="568" mass="62635">MPDTSWQDRAAAKRRQQLDSIPKDWVLPNLPPRSQLDVNEYPRKCGLLTAKEVQITESSVETLLVNLSQGTWSSVEVTTAFSKRAVIAHQLVNCLTEIFIERALERAAGLDEHFKSTGQVVGPLHGLPVSIKDMLMIKGLDTTNGYVGRINQPAPKNAALVDILESLGAVPYVKTNIPQTLMWGESYNHIFGRTLNPFNRNLTAGGSSGGEGALVAMRGSPLGLGSDIGGSIRIPAAFNSLYGFRPSYNRLPTTGSVGSGVGQNTIYPVYGPLTTSMDGIKTFMRSILSKEPWEYDPLVIRKRWDEAECQLRDHNNGKELCFAILWDDGSIVPHPPVTRGLEIAKAALLRAGHKVIDWKPTNHAELCRLGWEILAAGGSADVDAVLATSGEPLIPDMSLEVEKFDAEAWQRVKNTQVPRPGLTTHELWQLNGKLRQLRHEYLDHWRETISETGTGRPVDAIIAPVAPFVATPHGKNRHYNYTFIWNVLDYPCCAIPVGSKVDPQLDAKRPRASFYGDADRQNWDSYDPDDFINAPLSIHIVSRTLEDEAVVGISEVVDNALKARESAI</sequence>
<evidence type="ECO:0000256" key="3">
    <source>
        <dbReference type="ARBA" id="ARBA00012922"/>
    </source>
</evidence>
<dbReference type="PANTHER" id="PTHR46072">
    <property type="entry name" value="AMIDASE-RELATED-RELATED"/>
    <property type="match status" value="1"/>
</dbReference>
<evidence type="ECO:0000256" key="5">
    <source>
        <dbReference type="PIRSR" id="PIRSR001221-1"/>
    </source>
</evidence>
<evidence type="ECO:0000256" key="1">
    <source>
        <dbReference type="ARBA" id="ARBA00001311"/>
    </source>
</evidence>
<evidence type="ECO:0000259" key="7">
    <source>
        <dbReference type="Pfam" id="PF01425"/>
    </source>
</evidence>
<comment type="caution">
    <text evidence="8">The sequence shown here is derived from an EMBL/GenBank/DDBJ whole genome shotgun (WGS) entry which is preliminary data.</text>
</comment>
<keyword evidence="4" id="KW-0378">Hydrolase</keyword>
<accession>A0AAD5VP49</accession>
<organism evidence="8 9">
    <name type="scientific">Leucocoprinus birnbaumii</name>
    <dbReference type="NCBI Taxonomy" id="56174"/>
    <lineage>
        <taxon>Eukaryota</taxon>
        <taxon>Fungi</taxon>
        <taxon>Dikarya</taxon>
        <taxon>Basidiomycota</taxon>
        <taxon>Agaricomycotina</taxon>
        <taxon>Agaricomycetes</taxon>
        <taxon>Agaricomycetidae</taxon>
        <taxon>Agaricales</taxon>
        <taxon>Agaricineae</taxon>
        <taxon>Agaricaceae</taxon>
        <taxon>Leucocoprinus</taxon>
    </lineage>
</organism>
<evidence type="ECO:0000313" key="8">
    <source>
        <dbReference type="EMBL" id="KAJ3563715.1"/>
    </source>
</evidence>
<name>A0AAD5VP49_9AGAR</name>
<evidence type="ECO:0000313" key="9">
    <source>
        <dbReference type="Proteomes" id="UP001213000"/>
    </source>
</evidence>
<feature type="binding site" evidence="6">
    <location>
        <begin position="228"/>
        <end position="231"/>
    </location>
    <ligand>
        <name>substrate</name>
    </ligand>
</feature>
<protein>
    <recommendedName>
        <fullName evidence="3">amidase</fullName>
        <ecNumber evidence="3">3.5.1.4</ecNumber>
    </recommendedName>
</protein>